<sequence>MLTWHMEALHLKLKQSFVTARGATTDRLNFLVQVSDGTYNGFGEAAPNPRYSETPELILQQYKVLLVAGLPAVKSMEELLELLLEHAPANSLRFAIEAAYLHYFCQHQGIAVHQMLGQPVPKPQPTCFSLSLMEPGAVEKYLAGQQLERFHFLKVKVNTELGPDLVQEVLRLTDQPLVLDGNEGWQDPEELLRFLHALPANRVLFVEQPLPATQVSAYAQLKGMSPVPLVADESVTDTPDFALLRSQFHGLNIKLMRAGGYLNAVRLLQEAERHGLKTVIGCGVETSLGVWCSMQLGSAFDFVDLNSFLHLQEDPFNLVKEQDGMVYLK</sequence>
<dbReference type="EMBL" id="QWGE01000007">
    <property type="protein sequence ID" value="RIJ33461.1"/>
    <property type="molecule type" value="Genomic_DNA"/>
</dbReference>
<comment type="caution">
    <text evidence="4">The sequence shown here is derived from an EMBL/GenBank/DDBJ whole genome shotgun (WGS) entry which is preliminary data.</text>
</comment>
<dbReference type="InterPro" id="IPR029065">
    <property type="entry name" value="Enolase_C-like"/>
</dbReference>
<protein>
    <recommendedName>
        <fullName evidence="3">Mandelate racemase/muconate lactonizing enzyme C-terminal domain-containing protein</fullName>
    </recommendedName>
</protein>
<dbReference type="Gene3D" id="3.30.390.10">
    <property type="entry name" value="Enolase-like, N-terminal domain"/>
    <property type="match status" value="1"/>
</dbReference>
<name>A0A399RRN7_9BACT</name>
<dbReference type="AlphaFoldDB" id="A0A399RRN7"/>
<evidence type="ECO:0000259" key="3">
    <source>
        <dbReference type="SMART" id="SM00922"/>
    </source>
</evidence>
<evidence type="ECO:0000313" key="5">
    <source>
        <dbReference type="Proteomes" id="UP000266005"/>
    </source>
</evidence>
<dbReference type="GO" id="GO:0016854">
    <property type="term" value="F:racemase and epimerase activity"/>
    <property type="evidence" value="ECO:0007669"/>
    <property type="project" value="UniProtKB-ARBA"/>
</dbReference>
<reference evidence="5" key="1">
    <citation type="submission" date="2018-08" db="EMBL/GenBank/DDBJ databases">
        <title>Mucilaginibacter sp. MYSH2.</title>
        <authorList>
            <person name="Seo T."/>
        </authorList>
    </citation>
    <scope>NUCLEOTIDE SEQUENCE [LARGE SCALE GENOMIC DNA]</scope>
    <source>
        <strain evidence="5">KIRAN</strain>
    </source>
</reference>
<keyword evidence="5" id="KW-1185">Reference proteome</keyword>
<dbReference type="Pfam" id="PF13378">
    <property type="entry name" value="MR_MLE_C"/>
    <property type="match status" value="1"/>
</dbReference>
<dbReference type="InterPro" id="IPR013342">
    <property type="entry name" value="Mandelate_racemase_C"/>
</dbReference>
<dbReference type="Proteomes" id="UP000266005">
    <property type="component" value="Unassembled WGS sequence"/>
</dbReference>
<dbReference type="SMART" id="SM00922">
    <property type="entry name" value="MR_MLE"/>
    <property type="match status" value="1"/>
</dbReference>
<dbReference type="RefSeq" id="WP_119433626.1">
    <property type="nucleotide sequence ID" value="NZ_QWGE01000007.1"/>
</dbReference>
<dbReference type="InterPro" id="IPR036849">
    <property type="entry name" value="Enolase-like_C_sf"/>
</dbReference>
<accession>A0A399RRN7</accession>
<keyword evidence="2" id="KW-0479">Metal-binding</keyword>
<dbReference type="PANTHER" id="PTHR48080:SF3">
    <property type="entry name" value="ENOLASE SUPERFAMILY MEMBER DDB_G0284701"/>
    <property type="match status" value="1"/>
</dbReference>
<dbReference type="InterPro" id="IPR029017">
    <property type="entry name" value="Enolase-like_N"/>
</dbReference>
<dbReference type="GO" id="GO:0046872">
    <property type="term" value="F:metal ion binding"/>
    <property type="evidence" value="ECO:0007669"/>
    <property type="project" value="UniProtKB-KW"/>
</dbReference>
<dbReference type="SUPFAM" id="SSF51604">
    <property type="entry name" value="Enolase C-terminal domain-like"/>
    <property type="match status" value="1"/>
</dbReference>
<proteinExistence type="inferred from homology"/>
<dbReference type="InterPro" id="IPR034593">
    <property type="entry name" value="DgoD-like"/>
</dbReference>
<dbReference type="OrthoDB" id="9775391at2"/>
<evidence type="ECO:0000256" key="2">
    <source>
        <dbReference type="ARBA" id="ARBA00022723"/>
    </source>
</evidence>
<feature type="domain" description="Mandelate racemase/muconate lactonizing enzyme C-terminal" evidence="3">
    <location>
        <begin position="135"/>
        <end position="228"/>
    </location>
</feature>
<dbReference type="SUPFAM" id="SSF54826">
    <property type="entry name" value="Enolase N-terminal domain-like"/>
    <property type="match status" value="1"/>
</dbReference>
<organism evidence="4 5">
    <name type="scientific">Pontibacter oryzae</name>
    <dbReference type="NCBI Taxonomy" id="2304593"/>
    <lineage>
        <taxon>Bacteria</taxon>
        <taxon>Pseudomonadati</taxon>
        <taxon>Bacteroidota</taxon>
        <taxon>Cytophagia</taxon>
        <taxon>Cytophagales</taxon>
        <taxon>Hymenobacteraceae</taxon>
        <taxon>Pontibacter</taxon>
    </lineage>
</organism>
<dbReference type="Gene3D" id="3.20.20.120">
    <property type="entry name" value="Enolase-like C-terminal domain"/>
    <property type="match status" value="1"/>
</dbReference>
<dbReference type="PANTHER" id="PTHR48080">
    <property type="entry name" value="D-GALACTONATE DEHYDRATASE-RELATED"/>
    <property type="match status" value="1"/>
</dbReference>
<evidence type="ECO:0000313" key="4">
    <source>
        <dbReference type="EMBL" id="RIJ33461.1"/>
    </source>
</evidence>
<gene>
    <name evidence="4" type="ORF">D1627_17760</name>
</gene>
<comment type="similarity">
    <text evidence="1">Belongs to the mandelate racemase/muconate lactonizing enzyme family.</text>
</comment>
<evidence type="ECO:0000256" key="1">
    <source>
        <dbReference type="ARBA" id="ARBA00008031"/>
    </source>
</evidence>